<gene>
    <name evidence="1" type="ORF">POL72_12140</name>
</gene>
<dbReference type="RefSeq" id="WP_272095307.1">
    <property type="nucleotide sequence ID" value="NZ_JAQNDK010000001.1"/>
</dbReference>
<protein>
    <submittedName>
        <fullName evidence="1">Uncharacterized protein</fullName>
    </submittedName>
</protein>
<name>A0ABT5BWD9_9BACT</name>
<evidence type="ECO:0000313" key="1">
    <source>
        <dbReference type="EMBL" id="MDC0678484.1"/>
    </source>
</evidence>
<comment type="caution">
    <text evidence="1">The sequence shown here is derived from an EMBL/GenBank/DDBJ whole genome shotgun (WGS) entry which is preliminary data.</text>
</comment>
<keyword evidence="2" id="KW-1185">Reference proteome</keyword>
<dbReference type="EMBL" id="JAQNDK010000001">
    <property type="protein sequence ID" value="MDC0678484.1"/>
    <property type="molecule type" value="Genomic_DNA"/>
</dbReference>
<sequence>MYKWTCGMALDVLECPACKGRMKLVAMITEPSNIARFLTALGEPTDVPGRC</sequence>
<dbReference type="Proteomes" id="UP001217485">
    <property type="component" value="Unassembled WGS sequence"/>
</dbReference>
<proteinExistence type="predicted"/>
<organism evidence="1 2">
    <name type="scientific">Sorangium atrum</name>
    <dbReference type="NCBI Taxonomy" id="2995308"/>
    <lineage>
        <taxon>Bacteria</taxon>
        <taxon>Pseudomonadati</taxon>
        <taxon>Myxococcota</taxon>
        <taxon>Polyangia</taxon>
        <taxon>Polyangiales</taxon>
        <taxon>Polyangiaceae</taxon>
        <taxon>Sorangium</taxon>
    </lineage>
</organism>
<reference evidence="1 2" key="1">
    <citation type="submission" date="2023-01" db="EMBL/GenBank/DDBJ databases">
        <title>Minimal conservation of predation-associated metabolite biosynthetic gene clusters underscores biosynthetic potential of Myxococcota including descriptions for ten novel species: Archangium lansinium sp. nov., Myxococcus landrumus sp. nov., Nannocystis bai.</title>
        <authorList>
            <person name="Ahearne A."/>
            <person name="Stevens C."/>
            <person name="Dowd S."/>
        </authorList>
    </citation>
    <scope>NUCLEOTIDE SEQUENCE [LARGE SCALE GENOMIC DNA]</scope>
    <source>
        <strain evidence="1 2">WIWO2</strain>
    </source>
</reference>
<accession>A0ABT5BWD9</accession>
<evidence type="ECO:0000313" key="2">
    <source>
        <dbReference type="Proteomes" id="UP001217485"/>
    </source>
</evidence>